<feature type="compositionally biased region" description="Basic and acidic residues" evidence="1">
    <location>
        <begin position="150"/>
        <end position="165"/>
    </location>
</feature>
<reference evidence="4 5" key="1">
    <citation type="submission" date="2017-05" db="EMBL/GenBank/DDBJ databases">
        <title>Biotechnological potential of actinobacteria isolated from South African environments.</title>
        <authorList>
            <person name="Le Roes-Hill M."/>
            <person name="Prins A."/>
            <person name="Durrell K.A."/>
        </authorList>
    </citation>
    <scope>NUCLEOTIDE SEQUENCE [LARGE SCALE GENOMIC DNA]</scope>
    <source>
        <strain evidence="4">BS2</strain>
    </source>
</reference>
<dbReference type="AlphaFoldDB" id="A0A243QBF1"/>
<keyword evidence="2" id="KW-1133">Transmembrane helix</keyword>
<dbReference type="PANTHER" id="PTHR30163:SF8">
    <property type="entry name" value="LYTIC MUREIN TRANSGLYCOSYLASE"/>
    <property type="match status" value="1"/>
</dbReference>
<evidence type="ECO:0000256" key="2">
    <source>
        <dbReference type="SAM" id="Phobius"/>
    </source>
</evidence>
<feature type="transmembrane region" description="Helical" evidence="2">
    <location>
        <begin position="21"/>
        <end position="38"/>
    </location>
</feature>
<dbReference type="Pfam" id="PF13406">
    <property type="entry name" value="SLT_2"/>
    <property type="match status" value="1"/>
</dbReference>
<comment type="caution">
    <text evidence="4">The sequence shown here is derived from an EMBL/GenBank/DDBJ whole genome shotgun (WGS) entry which is preliminary data.</text>
</comment>
<feature type="domain" description="Transglycosylase SLT" evidence="3">
    <location>
        <begin position="178"/>
        <end position="239"/>
    </location>
</feature>
<dbReference type="GO" id="GO:0009253">
    <property type="term" value="P:peptidoglycan catabolic process"/>
    <property type="evidence" value="ECO:0007669"/>
    <property type="project" value="TreeGrafter"/>
</dbReference>
<name>A0A243QBF1_9ACTN</name>
<feature type="region of interest" description="Disordered" evidence="1">
    <location>
        <begin position="135"/>
        <end position="174"/>
    </location>
</feature>
<dbReference type="Gene3D" id="1.10.530.10">
    <property type="match status" value="1"/>
</dbReference>
<protein>
    <submittedName>
        <fullName evidence="4">Murein transglycosylase</fullName>
    </submittedName>
</protein>
<dbReference type="Proteomes" id="UP000194632">
    <property type="component" value="Unassembled WGS sequence"/>
</dbReference>
<sequence length="262" mass="28165">MRVEGRDAARRESRRPISWKNGLVASTVAIASSVLLAGCIDLPSLSRPDIPEGIPPGAGVPQPYIDINAPGRTATKMHDWAVPISESTGIPIISLQAYGNAAEIQRQQHPECGIAWTTLAGIAGVESKHGRYRGSEVADNGDVSPPIRGAKLDGTRGNMEIRDTDGGELDGDPTHDRAMGPFQFIPETWKRYGVDANGDGVPDPDNIDDAALSAARYLCVSAGNDMTNPEGWEKAVRTYNNSMAYVLDVRDHANAYSINVRF</sequence>
<dbReference type="InterPro" id="IPR031304">
    <property type="entry name" value="SLT_2"/>
</dbReference>
<organism evidence="4 5">
    <name type="scientific">Gordonia lacunae</name>
    <dbReference type="NCBI Taxonomy" id="417102"/>
    <lineage>
        <taxon>Bacteria</taxon>
        <taxon>Bacillati</taxon>
        <taxon>Actinomycetota</taxon>
        <taxon>Actinomycetes</taxon>
        <taxon>Mycobacteriales</taxon>
        <taxon>Gordoniaceae</taxon>
        <taxon>Gordonia</taxon>
    </lineage>
</organism>
<evidence type="ECO:0000313" key="5">
    <source>
        <dbReference type="Proteomes" id="UP000194632"/>
    </source>
</evidence>
<dbReference type="EMBL" id="NGFO01000009">
    <property type="protein sequence ID" value="OUC78965.1"/>
    <property type="molecule type" value="Genomic_DNA"/>
</dbReference>
<keyword evidence="2" id="KW-0472">Membrane</keyword>
<evidence type="ECO:0000259" key="3">
    <source>
        <dbReference type="Pfam" id="PF13406"/>
    </source>
</evidence>
<dbReference type="OrthoDB" id="9796191at2"/>
<dbReference type="GO" id="GO:0008933">
    <property type="term" value="F:peptidoglycan lytic transglycosylase activity"/>
    <property type="evidence" value="ECO:0007669"/>
    <property type="project" value="TreeGrafter"/>
</dbReference>
<keyword evidence="5" id="KW-1185">Reference proteome</keyword>
<proteinExistence type="predicted"/>
<dbReference type="InterPro" id="IPR023346">
    <property type="entry name" value="Lysozyme-like_dom_sf"/>
</dbReference>
<dbReference type="STRING" id="417102.CA982_09505"/>
<dbReference type="InterPro" id="IPR043426">
    <property type="entry name" value="MltB-like"/>
</dbReference>
<dbReference type="RefSeq" id="WP_086535101.1">
    <property type="nucleotide sequence ID" value="NZ_JBLKRZ010000006.1"/>
</dbReference>
<gene>
    <name evidence="4" type="ORF">CA982_09505</name>
</gene>
<dbReference type="PANTHER" id="PTHR30163">
    <property type="entry name" value="MEMBRANE-BOUND LYTIC MUREIN TRANSGLYCOSYLASE B"/>
    <property type="match status" value="1"/>
</dbReference>
<evidence type="ECO:0000256" key="1">
    <source>
        <dbReference type="SAM" id="MobiDB-lite"/>
    </source>
</evidence>
<accession>A0A243QBF1</accession>
<dbReference type="CDD" id="cd13399">
    <property type="entry name" value="Slt35-like"/>
    <property type="match status" value="1"/>
</dbReference>
<evidence type="ECO:0000313" key="4">
    <source>
        <dbReference type="EMBL" id="OUC78965.1"/>
    </source>
</evidence>
<dbReference type="SUPFAM" id="SSF53955">
    <property type="entry name" value="Lysozyme-like"/>
    <property type="match status" value="1"/>
</dbReference>
<keyword evidence="2" id="KW-0812">Transmembrane</keyword>